<dbReference type="STRING" id="1641875.XM53_09530"/>
<dbReference type="EMBL" id="LAXJ01000008">
    <property type="protein sequence ID" value="KRS12805.1"/>
    <property type="molecule type" value="Genomic_DNA"/>
</dbReference>
<organism evidence="2 3">
    <name type="scientific">Roseovarius atlanticus</name>
    <dbReference type="NCBI Taxonomy" id="1641875"/>
    <lineage>
        <taxon>Bacteria</taxon>
        <taxon>Pseudomonadati</taxon>
        <taxon>Pseudomonadota</taxon>
        <taxon>Alphaproteobacteria</taxon>
        <taxon>Rhodobacterales</taxon>
        <taxon>Roseobacteraceae</taxon>
        <taxon>Roseovarius</taxon>
    </lineage>
</organism>
<proteinExistence type="predicted"/>
<comment type="caution">
    <text evidence="2">The sequence shown here is derived from an EMBL/GenBank/DDBJ whole genome shotgun (WGS) entry which is preliminary data.</text>
</comment>
<accession>A0A0T5NV40</accession>
<dbReference type="Pfam" id="PF13801">
    <property type="entry name" value="Metal_resist"/>
    <property type="match status" value="1"/>
</dbReference>
<protein>
    <recommendedName>
        <fullName evidence="4">Periplasmic heavy metal sensor</fullName>
    </recommendedName>
</protein>
<dbReference type="PATRIC" id="fig|1641875.4.peg.4316"/>
<dbReference type="Proteomes" id="UP000051295">
    <property type="component" value="Unassembled WGS sequence"/>
</dbReference>
<sequence length="160" mass="17870">MSVDDKTEHTSRTGAPRWMRLLLVASLALNLLVVGVVAGFAIKGGPDGHRGPPGGMGAMHRALSDAERADLKRRMIREFRDRKEDRAAVRQEMAGLVELLRADAFDPAAAADRMARVRALFNGRVTAAQDLLIGYWIEMTPSERAAYADRLEQEMERRRR</sequence>
<evidence type="ECO:0000313" key="2">
    <source>
        <dbReference type="EMBL" id="KRS12805.1"/>
    </source>
</evidence>
<keyword evidence="1" id="KW-1133">Transmembrane helix</keyword>
<evidence type="ECO:0000313" key="3">
    <source>
        <dbReference type="Proteomes" id="UP000051295"/>
    </source>
</evidence>
<feature type="transmembrane region" description="Helical" evidence="1">
    <location>
        <begin position="21"/>
        <end position="42"/>
    </location>
</feature>
<reference evidence="2 3" key="1">
    <citation type="submission" date="2015-04" db="EMBL/GenBank/DDBJ databases">
        <title>The draft genome sequence of Roseovarius sp.R12b.</title>
        <authorList>
            <person name="Li G."/>
            <person name="Lai Q."/>
            <person name="Shao Z."/>
            <person name="Yan P."/>
        </authorList>
    </citation>
    <scope>NUCLEOTIDE SEQUENCE [LARGE SCALE GENOMIC DNA]</scope>
    <source>
        <strain evidence="2 3">R12B</strain>
    </source>
</reference>
<gene>
    <name evidence="2" type="ORF">XM53_09530</name>
</gene>
<dbReference type="AlphaFoldDB" id="A0A0T5NV40"/>
<evidence type="ECO:0000256" key="1">
    <source>
        <dbReference type="SAM" id="Phobius"/>
    </source>
</evidence>
<keyword evidence="1" id="KW-0472">Membrane</keyword>
<dbReference type="InterPro" id="IPR025961">
    <property type="entry name" value="Metal_resist"/>
</dbReference>
<evidence type="ECO:0008006" key="4">
    <source>
        <dbReference type="Google" id="ProtNLM"/>
    </source>
</evidence>
<name>A0A0T5NV40_9RHOB</name>
<keyword evidence="3" id="KW-1185">Reference proteome</keyword>
<keyword evidence="1" id="KW-0812">Transmembrane</keyword>